<dbReference type="Pfam" id="PF20408">
    <property type="entry name" value="Abhydrolase_11"/>
    <property type="match status" value="1"/>
</dbReference>
<evidence type="ECO:0000313" key="2">
    <source>
        <dbReference type="EMBL" id="GMA18513.1"/>
    </source>
</evidence>
<organism evidence="2 3">
    <name type="scientific">Arsenicicoccus piscis</name>
    <dbReference type="NCBI Taxonomy" id="673954"/>
    <lineage>
        <taxon>Bacteria</taxon>
        <taxon>Bacillati</taxon>
        <taxon>Actinomycetota</taxon>
        <taxon>Actinomycetes</taxon>
        <taxon>Micrococcales</taxon>
        <taxon>Intrasporangiaceae</taxon>
        <taxon>Arsenicicoccus</taxon>
    </lineage>
</organism>
<proteinExistence type="predicted"/>
<evidence type="ECO:0000259" key="1">
    <source>
        <dbReference type="Pfam" id="PF20408"/>
    </source>
</evidence>
<dbReference type="Gene3D" id="3.40.50.1820">
    <property type="entry name" value="alpha/beta hydrolase"/>
    <property type="match status" value="1"/>
</dbReference>
<dbReference type="SUPFAM" id="SSF53474">
    <property type="entry name" value="alpha/beta-Hydrolases"/>
    <property type="match status" value="1"/>
</dbReference>
<evidence type="ECO:0000313" key="3">
    <source>
        <dbReference type="Proteomes" id="UP001157109"/>
    </source>
</evidence>
<dbReference type="InterPro" id="IPR046879">
    <property type="entry name" value="KANL3/Tex30_Abhydrolase"/>
</dbReference>
<dbReference type="Proteomes" id="UP001157109">
    <property type="component" value="Unassembled WGS sequence"/>
</dbReference>
<dbReference type="RefSeq" id="WP_241444319.1">
    <property type="nucleotide sequence ID" value="NZ_BSUJ01000001.1"/>
</dbReference>
<dbReference type="InterPro" id="IPR029058">
    <property type="entry name" value="AB_hydrolase_fold"/>
</dbReference>
<comment type="caution">
    <text evidence="2">The sequence shown here is derived from an EMBL/GenBank/DDBJ whole genome shotgun (WGS) entry which is preliminary data.</text>
</comment>
<dbReference type="EMBL" id="BSUJ01000001">
    <property type="protein sequence ID" value="GMA18513.1"/>
    <property type="molecule type" value="Genomic_DNA"/>
</dbReference>
<sequence>MSSRRVKEIPTSVGLARAEIHRPARGTAERGTLVLGHGAGGSAWSADLRALTGLADEGFVVVLVEQPWRVAGKRVAARPPVLDTAWTEVLVALRRSRLPRPLVVGGRSAGARVACRTAAARGAHAVLALAFPLRPPAPARSASGAAQPRGVPARASRVDELLLPGLAGLDVLVVQGLRDPFGAGAAVRAAVRAGSPGAVPSPAVGVVEVVDVPGGHGFGADPTPVVDAVRAWLEGIAPAAGRARE</sequence>
<feature type="domain" description="KANL3/Tex30 alpha/beta hydrolase-like" evidence="1">
    <location>
        <begin position="31"/>
        <end position="189"/>
    </location>
</feature>
<protein>
    <recommendedName>
        <fullName evidence="1">KANL3/Tex30 alpha/beta hydrolase-like domain-containing protein</fullName>
    </recommendedName>
</protein>
<name>A0ABQ6HKC5_9MICO</name>
<gene>
    <name evidence="2" type="ORF">GCM10025862_05340</name>
</gene>
<accession>A0ABQ6HKC5</accession>
<reference evidence="3" key="1">
    <citation type="journal article" date="2019" name="Int. J. Syst. Evol. Microbiol.">
        <title>The Global Catalogue of Microorganisms (GCM) 10K type strain sequencing project: providing services to taxonomists for standard genome sequencing and annotation.</title>
        <authorList>
            <consortium name="The Broad Institute Genomics Platform"/>
            <consortium name="The Broad Institute Genome Sequencing Center for Infectious Disease"/>
            <person name="Wu L."/>
            <person name="Ma J."/>
        </authorList>
    </citation>
    <scope>NUCLEOTIDE SEQUENCE [LARGE SCALE GENOMIC DNA]</scope>
    <source>
        <strain evidence="3">NBRC 105830</strain>
    </source>
</reference>
<keyword evidence="3" id="KW-1185">Reference proteome</keyword>